<keyword evidence="3" id="KW-1185">Reference proteome</keyword>
<dbReference type="EMBL" id="JAWWNJ010000007">
    <property type="protein sequence ID" value="KAK7052674.1"/>
    <property type="molecule type" value="Genomic_DNA"/>
</dbReference>
<feature type="region of interest" description="Disordered" evidence="1">
    <location>
        <begin position="91"/>
        <end position="114"/>
    </location>
</feature>
<accession>A0AAW0DPD3</accession>
<comment type="caution">
    <text evidence="2">The sequence shown here is derived from an EMBL/GenBank/DDBJ whole genome shotgun (WGS) entry which is preliminary data.</text>
</comment>
<evidence type="ECO:0000256" key="1">
    <source>
        <dbReference type="SAM" id="MobiDB-lite"/>
    </source>
</evidence>
<gene>
    <name evidence="2" type="ORF">R3P38DRAFT_3172984</name>
</gene>
<evidence type="ECO:0000313" key="2">
    <source>
        <dbReference type="EMBL" id="KAK7052674.1"/>
    </source>
</evidence>
<name>A0AAW0DPD3_9AGAR</name>
<proteinExistence type="predicted"/>
<dbReference type="Proteomes" id="UP001362999">
    <property type="component" value="Unassembled WGS sequence"/>
</dbReference>
<sequence length="264" mass="28909">MHEIHLHVHLDLICRPLSASPCVLLVWLARITIQAYPAHARACLPRTPPKPHVLFVDSGNAVQSPTYSSSFPLGVTQISQSADIYRPRKLSKPGPSFPEAAKKAKADSLARHGRPSSSIFTASASFGIQIIRLVHALHILSQPRPLLIVITDAECGLETGPAVSNYTERRLVPILFVDSMYGAFGTVENTDIPHGACPISFPYEDELKVVEIPADRDPAEAPSIVIDCRNEIKPPTYTSSLPCCVSQRAQSEDVYPHRKLPEPD</sequence>
<protein>
    <submittedName>
        <fullName evidence="2">Uncharacterized protein</fullName>
    </submittedName>
</protein>
<organism evidence="2 3">
    <name type="scientific">Favolaschia claudopus</name>
    <dbReference type="NCBI Taxonomy" id="2862362"/>
    <lineage>
        <taxon>Eukaryota</taxon>
        <taxon>Fungi</taxon>
        <taxon>Dikarya</taxon>
        <taxon>Basidiomycota</taxon>
        <taxon>Agaricomycotina</taxon>
        <taxon>Agaricomycetes</taxon>
        <taxon>Agaricomycetidae</taxon>
        <taxon>Agaricales</taxon>
        <taxon>Marasmiineae</taxon>
        <taxon>Mycenaceae</taxon>
        <taxon>Favolaschia</taxon>
    </lineage>
</organism>
<dbReference type="AlphaFoldDB" id="A0AAW0DPD3"/>
<feature type="compositionally biased region" description="Basic and acidic residues" evidence="1">
    <location>
        <begin position="100"/>
        <end position="110"/>
    </location>
</feature>
<reference evidence="2 3" key="1">
    <citation type="journal article" date="2024" name="J Genomics">
        <title>Draft genome sequencing and assembly of Favolaschia claudopus CIRM-BRFM 2984 isolated from oak limbs.</title>
        <authorList>
            <person name="Navarro D."/>
            <person name="Drula E."/>
            <person name="Chaduli D."/>
            <person name="Cazenave R."/>
            <person name="Ahrendt S."/>
            <person name="Wang J."/>
            <person name="Lipzen A."/>
            <person name="Daum C."/>
            <person name="Barry K."/>
            <person name="Grigoriev I.V."/>
            <person name="Favel A."/>
            <person name="Rosso M.N."/>
            <person name="Martin F."/>
        </authorList>
    </citation>
    <scope>NUCLEOTIDE SEQUENCE [LARGE SCALE GENOMIC DNA]</scope>
    <source>
        <strain evidence="2 3">CIRM-BRFM 2984</strain>
    </source>
</reference>
<evidence type="ECO:0000313" key="3">
    <source>
        <dbReference type="Proteomes" id="UP001362999"/>
    </source>
</evidence>